<dbReference type="PANTHER" id="PTHR37833:SF1">
    <property type="entry name" value="SIGNAL PEPTIDE PROTEIN"/>
    <property type="match status" value="1"/>
</dbReference>
<reference evidence="1 2" key="1">
    <citation type="journal article" date="2013" name="Int. J. Syst. Evol. Microbiol.">
        <title>Marinoscillum luteum sp. nov., isolated from marine sediment.</title>
        <authorList>
            <person name="Cha I.T."/>
            <person name="Park S.J."/>
            <person name="Kim S.J."/>
            <person name="Kim J.G."/>
            <person name="Jung M.Y."/>
            <person name="Shin K.S."/>
            <person name="Kwon K.K."/>
            <person name="Yang S.H."/>
            <person name="Seo Y.S."/>
            <person name="Rhee S.K."/>
        </authorList>
    </citation>
    <scope>NUCLEOTIDE SEQUENCE [LARGE SCALE GENOMIC DNA]</scope>
    <source>
        <strain evidence="1 2">KCTC 23939</strain>
    </source>
</reference>
<comment type="caution">
    <text evidence="1">The sequence shown here is derived from an EMBL/GenBank/DDBJ whole genome shotgun (WGS) entry which is preliminary data.</text>
</comment>
<dbReference type="Pfam" id="PF07610">
    <property type="entry name" value="DUF1573"/>
    <property type="match status" value="2"/>
</dbReference>
<name>A0ABW7N666_9BACT</name>
<keyword evidence="2" id="KW-1185">Reference proteome</keyword>
<dbReference type="NCBIfam" id="NF012200">
    <property type="entry name" value="choice_anch_D"/>
    <property type="match status" value="1"/>
</dbReference>
<organism evidence="1 2">
    <name type="scientific">Marinoscillum luteum</name>
    <dbReference type="NCBI Taxonomy" id="861051"/>
    <lineage>
        <taxon>Bacteria</taxon>
        <taxon>Pseudomonadati</taxon>
        <taxon>Bacteroidota</taxon>
        <taxon>Cytophagia</taxon>
        <taxon>Cytophagales</taxon>
        <taxon>Reichenbachiellaceae</taxon>
        <taxon>Marinoscillum</taxon>
    </lineage>
</organism>
<dbReference type="InterPro" id="IPR011467">
    <property type="entry name" value="DUF1573"/>
</dbReference>
<gene>
    <name evidence="1" type="ORF">ACHKAR_03825</name>
</gene>
<accession>A0ABW7N666</accession>
<evidence type="ECO:0000313" key="2">
    <source>
        <dbReference type="Proteomes" id="UP001610063"/>
    </source>
</evidence>
<dbReference type="RefSeq" id="WP_395416240.1">
    <property type="nucleotide sequence ID" value="NZ_JBIPKE010000012.1"/>
</dbReference>
<sequence>MMNRKLRVGGMLVLCVYFTITALAGQNIRFLKEKHDFGEIHEEGGAVKYAFLFVNTGADPLEIKNVEASCGCTTPDWTDSALMPGDTGFVVAEYDPLNRPGKFEKSLNVSYSAGRSGSASATLYIEGMVSPRASTMEDELPLLLGQIRLKYKALNIGRVTTEKVVTESFKVYNEGDSAVRWLEDKSSLPGHVQVVFDPVVLEPKTLGEIRLTFDPVKKADLGFVSDNIRLYTDEAEDEVKELHVIATISEYFPPRTEEEMKKAPKLSFDKTQHDFGSVNKGVTAITDFKITNNGMEDLEIRSVKPNCGCTVARLKKQTIAPGETVSFEVRFDTSGRQGRQYKTVTVFSNDPSAPSQMISIKADVN</sequence>
<dbReference type="EMBL" id="JBIPKE010000012">
    <property type="protein sequence ID" value="MFH6982550.1"/>
    <property type="molecule type" value="Genomic_DNA"/>
</dbReference>
<proteinExistence type="predicted"/>
<evidence type="ECO:0000313" key="1">
    <source>
        <dbReference type="EMBL" id="MFH6982550.1"/>
    </source>
</evidence>
<dbReference type="Gene3D" id="2.60.40.10">
    <property type="entry name" value="Immunoglobulins"/>
    <property type="match status" value="3"/>
</dbReference>
<dbReference type="PANTHER" id="PTHR37833">
    <property type="entry name" value="LIPOPROTEIN-RELATED"/>
    <property type="match status" value="1"/>
</dbReference>
<dbReference type="Proteomes" id="UP001610063">
    <property type="component" value="Unassembled WGS sequence"/>
</dbReference>
<dbReference type="InterPro" id="IPR013783">
    <property type="entry name" value="Ig-like_fold"/>
</dbReference>
<protein>
    <submittedName>
        <fullName evidence="1">DUF1573 domain-containing protein</fullName>
    </submittedName>
</protein>